<reference evidence="1" key="1">
    <citation type="journal article" date="2021" name="Proc. Natl. Acad. Sci. U.S.A.">
        <title>A Catalog of Tens of Thousands of Viruses from Human Metagenomes Reveals Hidden Associations with Chronic Diseases.</title>
        <authorList>
            <person name="Tisza M.J."/>
            <person name="Buck C.B."/>
        </authorList>
    </citation>
    <scope>NUCLEOTIDE SEQUENCE</scope>
    <source>
        <strain evidence="1">Ct0jJ30</strain>
    </source>
</reference>
<name>A0A8S5PIG8_9CAUD</name>
<protein>
    <submittedName>
        <fullName evidence="1">Cellulase</fullName>
    </submittedName>
</protein>
<organism evidence="1">
    <name type="scientific">Myoviridae sp. ct0jJ30</name>
    <dbReference type="NCBI Taxonomy" id="2825014"/>
    <lineage>
        <taxon>Viruses</taxon>
        <taxon>Duplodnaviria</taxon>
        <taxon>Heunggongvirae</taxon>
        <taxon>Uroviricota</taxon>
        <taxon>Caudoviricetes</taxon>
    </lineage>
</organism>
<evidence type="ECO:0000313" key="1">
    <source>
        <dbReference type="EMBL" id="DAE06512.1"/>
    </source>
</evidence>
<sequence>MSQYLNNEYIDVFAVEDKPDLSAFSFANNRYNPQAAGNTYTTAVSSRDIDGNTIEYNATADVDWITDIVINSTEIKFKVTANMGDQRTGHITGSNTTGKSDTITIIQEAKEADLDYTYSLAATCTSVPTVTINGVSITNYTTSGNTYTF</sequence>
<dbReference type="EMBL" id="BK015439">
    <property type="protein sequence ID" value="DAE06512.1"/>
    <property type="molecule type" value="Genomic_DNA"/>
</dbReference>
<accession>A0A8S5PIG8</accession>
<dbReference type="Gene3D" id="2.60.40.10">
    <property type="entry name" value="Immunoglobulins"/>
    <property type="match status" value="1"/>
</dbReference>
<proteinExistence type="predicted"/>
<dbReference type="InterPro" id="IPR013783">
    <property type="entry name" value="Ig-like_fold"/>
</dbReference>